<gene>
    <name evidence="2" type="ORF">F5972_28355</name>
</gene>
<dbReference type="Pfam" id="PF13751">
    <property type="entry name" value="DDE_Tnp_1_6"/>
    <property type="match status" value="1"/>
</dbReference>
<evidence type="ECO:0000259" key="1">
    <source>
        <dbReference type="Pfam" id="PF13751"/>
    </source>
</evidence>
<dbReference type="Proteomes" id="UP000327011">
    <property type="component" value="Unassembled WGS sequence"/>
</dbReference>
<sequence length="123" mass="13094">MFPATSCRPCPVRAQCTTSKRGSCQLTLRPQAFQQALDSARAEQTSKQWQDKYKIRAGVEGTIRQAIAVTLIGSVAVASAAVPDGVADATTAEQLVKQSGKSILIGLETTEESHCSKVKSTLK</sequence>
<reference evidence="2 3" key="1">
    <citation type="submission" date="2019-09" db="EMBL/GenBank/DDBJ databases">
        <title>Screening of Novel Bioactive Compounds from Soil-Associated.</title>
        <authorList>
            <person name="Gong X."/>
        </authorList>
    </citation>
    <scope>NUCLEOTIDE SEQUENCE [LARGE SCALE GENOMIC DNA]</scope>
    <source>
        <strain evidence="2 3">Gxj-6</strain>
    </source>
</reference>
<dbReference type="AlphaFoldDB" id="A0A5J5JXZ9"/>
<keyword evidence="3" id="KW-1185">Reference proteome</keyword>
<accession>A0A5J5JXZ9</accession>
<dbReference type="EMBL" id="VYTZ01000012">
    <property type="protein sequence ID" value="KAA9375275.1"/>
    <property type="molecule type" value="Genomic_DNA"/>
</dbReference>
<evidence type="ECO:0000313" key="2">
    <source>
        <dbReference type="EMBL" id="KAA9375275.1"/>
    </source>
</evidence>
<protein>
    <recommendedName>
        <fullName evidence="1">Transposase DDE domain-containing protein</fullName>
    </recommendedName>
</protein>
<evidence type="ECO:0000313" key="3">
    <source>
        <dbReference type="Proteomes" id="UP000327011"/>
    </source>
</evidence>
<comment type="caution">
    <text evidence="2">The sequence shown here is derived from an EMBL/GenBank/DDBJ whole genome shotgun (WGS) entry which is preliminary data.</text>
</comment>
<dbReference type="InterPro" id="IPR025668">
    <property type="entry name" value="Tnp_DDE_dom"/>
</dbReference>
<dbReference type="RefSeq" id="WP_150937646.1">
    <property type="nucleotide sequence ID" value="NZ_VYTZ01000012.1"/>
</dbReference>
<organism evidence="2 3">
    <name type="scientific">Microbispora cellulosiformans</name>
    <dbReference type="NCBI Taxonomy" id="2614688"/>
    <lineage>
        <taxon>Bacteria</taxon>
        <taxon>Bacillati</taxon>
        <taxon>Actinomycetota</taxon>
        <taxon>Actinomycetes</taxon>
        <taxon>Streptosporangiales</taxon>
        <taxon>Streptosporangiaceae</taxon>
        <taxon>Microbispora</taxon>
    </lineage>
</organism>
<feature type="domain" description="Transposase DDE" evidence="1">
    <location>
        <begin position="2"/>
        <end position="66"/>
    </location>
</feature>
<proteinExistence type="predicted"/>
<name>A0A5J5JXZ9_9ACTN</name>